<accession>A0A0G0JKS6</accession>
<dbReference type="Proteomes" id="UP000034235">
    <property type="component" value="Unassembled WGS sequence"/>
</dbReference>
<evidence type="ECO:0000256" key="1">
    <source>
        <dbReference type="SAM" id="MobiDB-lite"/>
    </source>
</evidence>
<dbReference type="SUPFAM" id="SSF64182">
    <property type="entry name" value="DHH phosphoesterases"/>
    <property type="match status" value="1"/>
</dbReference>
<dbReference type="PANTHER" id="PTHR47618:SF1">
    <property type="entry name" value="BIFUNCTIONAL OLIGORIBONUCLEASE AND PAP PHOSPHATASE NRNA"/>
    <property type="match status" value="1"/>
</dbReference>
<protein>
    <submittedName>
        <fullName evidence="2">Phosphoesterase RecJ domain protein</fullName>
    </submittedName>
</protein>
<dbReference type="PANTHER" id="PTHR47618">
    <property type="entry name" value="BIFUNCTIONAL OLIGORIBONUCLEASE AND PAP PHOSPHATASE NRNA"/>
    <property type="match status" value="1"/>
</dbReference>
<proteinExistence type="predicted"/>
<comment type="caution">
    <text evidence="2">The sequence shown here is derived from an EMBL/GenBank/DDBJ whole genome shotgun (WGS) entry which is preliminary data.</text>
</comment>
<feature type="compositionally biased region" description="Low complexity" evidence="1">
    <location>
        <begin position="312"/>
        <end position="321"/>
    </location>
</feature>
<feature type="compositionally biased region" description="Low complexity" evidence="1">
    <location>
        <begin position="292"/>
        <end position="301"/>
    </location>
</feature>
<evidence type="ECO:0000313" key="3">
    <source>
        <dbReference type="Proteomes" id="UP000034235"/>
    </source>
</evidence>
<dbReference type="InterPro" id="IPR038763">
    <property type="entry name" value="DHH_sf"/>
</dbReference>
<feature type="compositionally biased region" description="Pro residues" evidence="1">
    <location>
        <begin position="280"/>
        <end position="291"/>
    </location>
</feature>
<dbReference type="EMBL" id="LBUP01000001">
    <property type="protein sequence ID" value="KKQ67472.1"/>
    <property type="molecule type" value="Genomic_DNA"/>
</dbReference>
<feature type="compositionally biased region" description="Polar residues" evidence="1">
    <location>
        <begin position="302"/>
        <end position="311"/>
    </location>
</feature>
<sequence>MKYDSQLNELRTQLQNINNAIIVLPSQINVDKLASGLTLFLSLTQAGKSAHIVTEDTIRVSHTNLYGVGKVTNQMPSVSGGNFVITLEGVVETQGEQAGTVPSLEKLDWYPEGSNLNLVFHVLPGQKFEPKNVVPKYEGGSGASVVFVIGAQSLNDLGNIYQNNQSIFSNALIVNIDNNPNNSNFGKTNVIDPNTSSIAEMIYQILPGLGLPTDNDMASNILNGIYDATSSLTRNVKPDTFMVVGQAMQAGGQLPQQQPIQPQPQPVQPEPQSQIVQPAPVIPQTPPPSPVEPATTPAPEQNPMTQWFSMGQQQLPQQSPEEQPKGEYARSGGIETDSPAPDWLTPKIFKGGSIE</sequence>
<gene>
    <name evidence="2" type="ORF">US86_C0001G0399</name>
</gene>
<organism evidence="2 3">
    <name type="scientific">Candidatus Daviesbacteria bacterium GW2011_GWA2_38_24</name>
    <dbReference type="NCBI Taxonomy" id="1618422"/>
    <lineage>
        <taxon>Bacteria</taxon>
        <taxon>Candidatus Daviesiibacteriota</taxon>
    </lineage>
</organism>
<reference evidence="2 3" key="1">
    <citation type="journal article" date="2015" name="Nature">
        <title>rRNA introns, odd ribosomes, and small enigmatic genomes across a large radiation of phyla.</title>
        <authorList>
            <person name="Brown C.T."/>
            <person name="Hug L.A."/>
            <person name="Thomas B.C."/>
            <person name="Sharon I."/>
            <person name="Castelle C.J."/>
            <person name="Singh A."/>
            <person name="Wilkins M.J."/>
            <person name="Williams K.H."/>
            <person name="Banfield J.F."/>
        </authorList>
    </citation>
    <scope>NUCLEOTIDE SEQUENCE [LARGE SCALE GENOMIC DNA]</scope>
</reference>
<dbReference type="AlphaFoldDB" id="A0A0G0JKS6"/>
<dbReference type="Gene3D" id="3.90.1640.10">
    <property type="entry name" value="inorganic pyrophosphatase (n-terminal core)"/>
    <property type="match status" value="1"/>
</dbReference>
<feature type="compositionally biased region" description="Low complexity" evidence="1">
    <location>
        <begin position="270"/>
        <end position="279"/>
    </location>
</feature>
<name>A0A0G0JKS6_9BACT</name>
<dbReference type="InterPro" id="IPR051319">
    <property type="entry name" value="Oligoribo/pAp-PDE_c-di-AMP_PDE"/>
</dbReference>
<evidence type="ECO:0000313" key="2">
    <source>
        <dbReference type="EMBL" id="KKQ67472.1"/>
    </source>
</evidence>
<feature type="region of interest" description="Disordered" evidence="1">
    <location>
        <begin position="252"/>
        <end position="355"/>
    </location>
</feature>